<keyword evidence="7" id="KW-1185">Reference proteome</keyword>
<evidence type="ECO:0000259" key="5">
    <source>
        <dbReference type="PROSITE" id="PS50975"/>
    </source>
</evidence>
<protein>
    <recommendedName>
        <fullName evidence="5">ATP-grasp domain-containing protein</fullName>
    </recommendedName>
</protein>
<dbReference type="AlphaFoldDB" id="A0AAV5NWF7"/>
<feature type="domain" description="ATP-grasp" evidence="5">
    <location>
        <begin position="108"/>
        <end position="303"/>
    </location>
</feature>
<evidence type="ECO:0000256" key="1">
    <source>
        <dbReference type="ARBA" id="ARBA00022598"/>
    </source>
</evidence>
<name>A0AAV5NWF7_9VIBR</name>
<dbReference type="RefSeq" id="WP_224067779.1">
    <property type="nucleotide sequence ID" value="NZ_AP025149.1"/>
</dbReference>
<keyword evidence="1" id="KW-0436">Ligase</keyword>
<evidence type="ECO:0000256" key="2">
    <source>
        <dbReference type="ARBA" id="ARBA00022741"/>
    </source>
</evidence>
<dbReference type="InterPro" id="IPR052032">
    <property type="entry name" value="ATP-dep_AA_Ligase"/>
</dbReference>
<dbReference type="Proteomes" id="UP001156690">
    <property type="component" value="Unassembled WGS sequence"/>
</dbReference>
<keyword evidence="2 4" id="KW-0547">Nucleotide-binding</keyword>
<keyword evidence="3 4" id="KW-0067">ATP-binding</keyword>
<evidence type="ECO:0000313" key="6">
    <source>
        <dbReference type="EMBL" id="GLQ74878.1"/>
    </source>
</evidence>
<dbReference type="GO" id="GO:0005524">
    <property type="term" value="F:ATP binding"/>
    <property type="evidence" value="ECO:0007669"/>
    <property type="project" value="UniProtKB-UniRule"/>
</dbReference>
<dbReference type="Pfam" id="PF13535">
    <property type="entry name" value="ATP-grasp_4"/>
    <property type="match status" value="1"/>
</dbReference>
<accession>A0AAV5NWF7</accession>
<dbReference type="GO" id="GO:0016874">
    <property type="term" value="F:ligase activity"/>
    <property type="evidence" value="ECO:0007669"/>
    <property type="project" value="UniProtKB-KW"/>
</dbReference>
<evidence type="ECO:0000313" key="7">
    <source>
        <dbReference type="Proteomes" id="UP001156690"/>
    </source>
</evidence>
<dbReference type="InterPro" id="IPR011761">
    <property type="entry name" value="ATP-grasp"/>
</dbReference>
<dbReference type="Gene3D" id="3.40.50.20">
    <property type="match status" value="1"/>
</dbReference>
<dbReference type="PROSITE" id="PS50975">
    <property type="entry name" value="ATP_GRASP"/>
    <property type="match status" value="1"/>
</dbReference>
<dbReference type="GO" id="GO:0046872">
    <property type="term" value="F:metal ion binding"/>
    <property type="evidence" value="ECO:0007669"/>
    <property type="project" value="InterPro"/>
</dbReference>
<dbReference type="Gene3D" id="3.30.470.20">
    <property type="entry name" value="ATP-grasp fold, B domain"/>
    <property type="match status" value="1"/>
</dbReference>
<gene>
    <name evidence="6" type="ORF">GCM10007932_42400</name>
</gene>
<comment type="caution">
    <text evidence="6">The sequence shown here is derived from an EMBL/GenBank/DDBJ whole genome shotgun (WGS) entry which is preliminary data.</text>
</comment>
<dbReference type="SUPFAM" id="SSF56059">
    <property type="entry name" value="Glutathione synthetase ATP-binding domain-like"/>
    <property type="match status" value="1"/>
</dbReference>
<organism evidence="6 7">
    <name type="scientific">Vibrio penaeicida</name>
    <dbReference type="NCBI Taxonomy" id="104609"/>
    <lineage>
        <taxon>Bacteria</taxon>
        <taxon>Pseudomonadati</taxon>
        <taxon>Pseudomonadota</taxon>
        <taxon>Gammaproteobacteria</taxon>
        <taxon>Vibrionales</taxon>
        <taxon>Vibrionaceae</taxon>
        <taxon>Vibrio</taxon>
    </lineage>
</organism>
<evidence type="ECO:0000256" key="3">
    <source>
        <dbReference type="ARBA" id="ARBA00022840"/>
    </source>
</evidence>
<dbReference type="EMBL" id="BSNX01000066">
    <property type="protein sequence ID" value="GLQ74878.1"/>
    <property type="molecule type" value="Genomic_DNA"/>
</dbReference>
<evidence type="ECO:0000256" key="4">
    <source>
        <dbReference type="PROSITE-ProRule" id="PRU00409"/>
    </source>
</evidence>
<dbReference type="PANTHER" id="PTHR43585:SF2">
    <property type="entry name" value="ATP-GRASP ENZYME FSQD"/>
    <property type="match status" value="1"/>
</dbReference>
<sequence>MEEKMKHVLIIGGYFNRFDSFENINTKISLIQEKHMIHDLHMEACEKIYTVDKFEPEEALAIAKELHADSPIDYIFSFIEEGLYTAAYISKNLGVAGMDYDVHTLCLDKIQMRERLSGTEFSINSIQTENYEDALDFFYENGGKIVLKDPSGCRSENVFICKSESELEKAWAVTHVSKVYVRLLEEYLDGREYTLECLSLNNNHIFLGATKTYLHSGMPVEDRHIFPAPDVTQDEYFRLESFCKRLLNQIDFQHGPMHIEVRLSESGIKLIEINNRTAGGFIWQLVKLSTGIDMLTETILNAFNENTKLKQDGITKKSNYMASFVIYESVDVDKLRKELENLMSVSTLYCMPKQRNKTSGETFDGGDALGFLAGEMKEGYLTQLDNWINKVEEKILLSRIDVC</sequence>
<reference evidence="7" key="1">
    <citation type="journal article" date="2019" name="Int. J. Syst. Evol. Microbiol.">
        <title>The Global Catalogue of Microorganisms (GCM) 10K type strain sequencing project: providing services to taxonomists for standard genome sequencing and annotation.</title>
        <authorList>
            <consortium name="The Broad Institute Genomics Platform"/>
            <consortium name="The Broad Institute Genome Sequencing Center for Infectious Disease"/>
            <person name="Wu L."/>
            <person name="Ma J."/>
        </authorList>
    </citation>
    <scope>NUCLEOTIDE SEQUENCE [LARGE SCALE GENOMIC DNA]</scope>
    <source>
        <strain evidence="7">NBRC 15640</strain>
    </source>
</reference>
<dbReference type="PANTHER" id="PTHR43585">
    <property type="entry name" value="FUMIPYRROLE BIOSYNTHESIS PROTEIN C"/>
    <property type="match status" value="1"/>
</dbReference>
<proteinExistence type="predicted"/>